<dbReference type="InterPro" id="IPR004045">
    <property type="entry name" value="Glutathione_S-Trfase_N"/>
</dbReference>
<dbReference type="InterPro" id="IPR004046">
    <property type="entry name" value="GST_C"/>
</dbReference>
<sequence length="219" mass="24509">MSLIVHGAGYSTCTQRILTTLCELDVEDWKLEFVDMLKGVHKSPEHLAMQPFGQIPVLKDGDLTLFESRAVSRYLAEKFEGQGTALLGKDSKERALVNQWWEVESQNFNPPAASIVYEVVFTSMFGQKCNDEVVAQQVAKLEKVLDVYEAHLAKSKYLAGDSFTLADLSHLPYAQMLNTAAGKAELFTSRPHVSAWWTDISSRPSFQKVLGMNEFTKGQ</sequence>
<comment type="catalytic activity">
    <reaction evidence="4">
        <text>RX + glutathione = an S-substituted glutathione + a halide anion + H(+)</text>
        <dbReference type="Rhea" id="RHEA:16437"/>
        <dbReference type="ChEBI" id="CHEBI:15378"/>
        <dbReference type="ChEBI" id="CHEBI:16042"/>
        <dbReference type="ChEBI" id="CHEBI:17792"/>
        <dbReference type="ChEBI" id="CHEBI:57925"/>
        <dbReference type="ChEBI" id="CHEBI:90779"/>
        <dbReference type="EC" id="2.5.1.18"/>
    </reaction>
</comment>
<dbReference type="PANTHER" id="PTHR43900">
    <property type="entry name" value="GLUTATHIONE S-TRANSFERASE RHO"/>
    <property type="match status" value="1"/>
</dbReference>
<dbReference type="CDD" id="cd03187">
    <property type="entry name" value="GST_C_Phi"/>
    <property type="match status" value="1"/>
</dbReference>
<dbReference type="GO" id="GO:0004364">
    <property type="term" value="F:glutathione transferase activity"/>
    <property type="evidence" value="ECO:0007669"/>
    <property type="project" value="UniProtKB-EC"/>
</dbReference>
<evidence type="ECO:0000256" key="1">
    <source>
        <dbReference type="ARBA" id="ARBA00010128"/>
    </source>
</evidence>
<dbReference type="FunFam" id="1.20.1050.10:FF:000004">
    <property type="entry name" value="Glutathione S-transferase F2"/>
    <property type="match status" value="1"/>
</dbReference>
<dbReference type="InterPro" id="IPR036249">
    <property type="entry name" value="Thioredoxin-like_sf"/>
</dbReference>
<dbReference type="CDD" id="cd03053">
    <property type="entry name" value="GST_N_Phi"/>
    <property type="match status" value="1"/>
</dbReference>
<dbReference type="EC" id="2.5.1.18" evidence="2"/>
<accession>A0A8T0GJ79</accession>
<dbReference type="GO" id="GO:0006749">
    <property type="term" value="P:glutathione metabolic process"/>
    <property type="evidence" value="ECO:0007669"/>
    <property type="project" value="TreeGrafter"/>
</dbReference>
<evidence type="ECO:0000259" key="6">
    <source>
        <dbReference type="PROSITE" id="PS50405"/>
    </source>
</evidence>
<gene>
    <name evidence="7" type="ORF">KC19_10G016800</name>
</gene>
<dbReference type="InterPro" id="IPR034347">
    <property type="entry name" value="GST_Phi_C"/>
</dbReference>
<dbReference type="GO" id="GO:0009636">
    <property type="term" value="P:response to toxic substance"/>
    <property type="evidence" value="ECO:0007669"/>
    <property type="project" value="UniProtKB-ARBA"/>
</dbReference>
<reference evidence="7" key="1">
    <citation type="submission" date="2020-06" db="EMBL/GenBank/DDBJ databases">
        <title>WGS assembly of Ceratodon purpureus strain R40.</title>
        <authorList>
            <person name="Carey S.B."/>
            <person name="Jenkins J."/>
            <person name="Shu S."/>
            <person name="Lovell J.T."/>
            <person name="Sreedasyam A."/>
            <person name="Maumus F."/>
            <person name="Tiley G.P."/>
            <person name="Fernandez-Pozo N."/>
            <person name="Barry K."/>
            <person name="Chen C."/>
            <person name="Wang M."/>
            <person name="Lipzen A."/>
            <person name="Daum C."/>
            <person name="Saski C.A."/>
            <person name="Payton A.C."/>
            <person name="Mcbreen J.C."/>
            <person name="Conrad R.E."/>
            <person name="Kollar L.M."/>
            <person name="Olsson S."/>
            <person name="Huttunen S."/>
            <person name="Landis J.B."/>
            <person name="Wickett N.J."/>
            <person name="Johnson M.G."/>
            <person name="Rensing S.A."/>
            <person name="Grimwood J."/>
            <person name="Schmutz J."/>
            <person name="Mcdaniel S.F."/>
        </authorList>
    </citation>
    <scope>NUCLEOTIDE SEQUENCE</scope>
    <source>
        <strain evidence="7">R40</strain>
    </source>
</reference>
<dbReference type="PROSITE" id="PS50405">
    <property type="entry name" value="GST_CTER"/>
    <property type="match status" value="1"/>
</dbReference>
<dbReference type="SUPFAM" id="SSF52833">
    <property type="entry name" value="Thioredoxin-like"/>
    <property type="match status" value="1"/>
</dbReference>
<dbReference type="GO" id="GO:0005737">
    <property type="term" value="C:cytoplasm"/>
    <property type="evidence" value="ECO:0007669"/>
    <property type="project" value="TreeGrafter"/>
</dbReference>
<evidence type="ECO:0000256" key="2">
    <source>
        <dbReference type="ARBA" id="ARBA00012452"/>
    </source>
</evidence>
<dbReference type="OrthoDB" id="422574at2759"/>
<dbReference type="GO" id="GO:0043295">
    <property type="term" value="F:glutathione binding"/>
    <property type="evidence" value="ECO:0007669"/>
    <property type="project" value="TreeGrafter"/>
</dbReference>
<evidence type="ECO:0000313" key="8">
    <source>
        <dbReference type="Proteomes" id="UP000822688"/>
    </source>
</evidence>
<dbReference type="PROSITE" id="PS50404">
    <property type="entry name" value="GST_NTER"/>
    <property type="match status" value="1"/>
</dbReference>
<dbReference type="InterPro" id="IPR040079">
    <property type="entry name" value="Glutathione_S-Trfase"/>
</dbReference>
<feature type="domain" description="GST N-terminal" evidence="5">
    <location>
        <begin position="1"/>
        <end position="83"/>
    </location>
</feature>
<comment type="similarity">
    <text evidence="1">Belongs to the GST superfamily. Phi family.</text>
</comment>
<evidence type="ECO:0000259" key="5">
    <source>
        <dbReference type="PROSITE" id="PS50404"/>
    </source>
</evidence>
<dbReference type="Gene3D" id="1.20.1050.10">
    <property type="match status" value="1"/>
</dbReference>
<name>A0A8T0GJ79_CERPU</name>
<feature type="domain" description="GST C-terminal" evidence="6">
    <location>
        <begin position="90"/>
        <end position="219"/>
    </location>
</feature>
<dbReference type="Pfam" id="PF02798">
    <property type="entry name" value="GST_N"/>
    <property type="match status" value="1"/>
</dbReference>
<dbReference type="Pfam" id="PF00043">
    <property type="entry name" value="GST_C"/>
    <property type="match status" value="1"/>
</dbReference>
<proteinExistence type="inferred from homology"/>
<dbReference type="AlphaFoldDB" id="A0A8T0GJ79"/>
<dbReference type="PANTHER" id="PTHR43900:SF3">
    <property type="entry name" value="GLUTATHIONE S-TRANSFERASE RHO"/>
    <property type="match status" value="1"/>
</dbReference>
<dbReference type="SUPFAM" id="SSF47616">
    <property type="entry name" value="GST C-terminal domain-like"/>
    <property type="match status" value="1"/>
</dbReference>
<protein>
    <recommendedName>
        <fullName evidence="2">glutathione transferase</fullName>
        <ecNumber evidence="2">2.5.1.18</ecNumber>
    </recommendedName>
</protein>
<evidence type="ECO:0000313" key="7">
    <source>
        <dbReference type="EMBL" id="KAG0558294.1"/>
    </source>
</evidence>
<dbReference type="Gene3D" id="3.40.30.10">
    <property type="entry name" value="Glutaredoxin"/>
    <property type="match status" value="1"/>
</dbReference>
<keyword evidence="3" id="KW-0808">Transferase</keyword>
<dbReference type="InterPro" id="IPR010987">
    <property type="entry name" value="Glutathione-S-Trfase_C-like"/>
</dbReference>
<keyword evidence="8" id="KW-1185">Reference proteome</keyword>
<organism evidence="7 8">
    <name type="scientific">Ceratodon purpureus</name>
    <name type="common">Fire moss</name>
    <name type="synonym">Dicranum purpureum</name>
    <dbReference type="NCBI Taxonomy" id="3225"/>
    <lineage>
        <taxon>Eukaryota</taxon>
        <taxon>Viridiplantae</taxon>
        <taxon>Streptophyta</taxon>
        <taxon>Embryophyta</taxon>
        <taxon>Bryophyta</taxon>
        <taxon>Bryophytina</taxon>
        <taxon>Bryopsida</taxon>
        <taxon>Dicranidae</taxon>
        <taxon>Pseudoditrichales</taxon>
        <taxon>Ditrichaceae</taxon>
        <taxon>Ceratodon</taxon>
    </lineage>
</organism>
<dbReference type="Proteomes" id="UP000822688">
    <property type="component" value="Chromosome 10"/>
</dbReference>
<dbReference type="InterPro" id="IPR036282">
    <property type="entry name" value="Glutathione-S-Trfase_C_sf"/>
</dbReference>
<dbReference type="SFLD" id="SFLDG01154">
    <property type="entry name" value="Main.5:_Phi-like"/>
    <property type="match status" value="1"/>
</dbReference>
<comment type="caution">
    <text evidence="7">The sequence shown here is derived from an EMBL/GenBank/DDBJ whole genome shotgun (WGS) entry which is preliminary data.</text>
</comment>
<evidence type="ECO:0000256" key="3">
    <source>
        <dbReference type="ARBA" id="ARBA00022679"/>
    </source>
</evidence>
<dbReference type="EMBL" id="CM026431">
    <property type="protein sequence ID" value="KAG0558294.1"/>
    <property type="molecule type" value="Genomic_DNA"/>
</dbReference>
<evidence type="ECO:0000256" key="4">
    <source>
        <dbReference type="ARBA" id="ARBA00047960"/>
    </source>
</evidence>
<dbReference type="FunFam" id="3.40.30.10:FF:000016">
    <property type="entry name" value="Glutathione S-transferase F2"/>
    <property type="match status" value="1"/>
</dbReference>
<dbReference type="SFLD" id="SFLDG00358">
    <property type="entry name" value="Main_(cytGST)"/>
    <property type="match status" value="1"/>
</dbReference>
<dbReference type="SFLD" id="SFLDS00019">
    <property type="entry name" value="Glutathione_Transferase_(cytos"/>
    <property type="match status" value="1"/>
</dbReference>